<dbReference type="InterPro" id="IPR002083">
    <property type="entry name" value="MATH/TRAF_dom"/>
</dbReference>
<evidence type="ECO:0000259" key="2">
    <source>
        <dbReference type="PROSITE" id="PS50144"/>
    </source>
</evidence>
<gene>
    <name evidence="3" type="ORF">DY000_02035654</name>
</gene>
<evidence type="ECO:0000313" key="4">
    <source>
        <dbReference type="Proteomes" id="UP000266723"/>
    </source>
</evidence>
<dbReference type="EMBL" id="QGKV02000649">
    <property type="protein sequence ID" value="KAF3578401.1"/>
    <property type="molecule type" value="Genomic_DNA"/>
</dbReference>
<dbReference type="PANTHER" id="PTHR26379">
    <property type="entry name" value="BTB/POZ AND MATH DOMAIN-CONTAINING PROTEIN 1"/>
    <property type="match status" value="1"/>
</dbReference>
<evidence type="ECO:0000256" key="1">
    <source>
        <dbReference type="SAM" id="MobiDB-lite"/>
    </source>
</evidence>
<keyword evidence="4" id="KW-1185">Reference proteome</keyword>
<sequence length="200" mass="22637">MVLDKPESMIEKRNGSVIGLMETVNGSHQFTIKGYSLAKGMSPGRYIQSDVFSVNGYDWVIYFYPDGKNPEENSTAVEGGIRFIVILIGRLKECIGLEIGLHCHHSLITKSCLSPEQSFTVHRIHHHSLSRVVNVEKRRTKRSHRPPWITTTSLPPPEMTRWNVSKAGPPRLTTTGSDLYRVSREPLEKQGMSTNHHHQP</sequence>
<comment type="caution">
    <text evidence="3">The sequence shown here is derived from an EMBL/GenBank/DDBJ whole genome shotgun (WGS) entry which is preliminary data.</text>
</comment>
<dbReference type="SUPFAM" id="SSF49599">
    <property type="entry name" value="TRAF domain-like"/>
    <property type="match status" value="1"/>
</dbReference>
<dbReference type="PROSITE" id="PS50144">
    <property type="entry name" value="MATH"/>
    <property type="match status" value="1"/>
</dbReference>
<dbReference type="Pfam" id="PF22486">
    <property type="entry name" value="MATH_2"/>
    <property type="match status" value="1"/>
</dbReference>
<dbReference type="Gene3D" id="2.60.210.10">
    <property type="entry name" value="Apoptosis, Tumor Necrosis Factor Receptor Associated Protein 2, Chain A"/>
    <property type="match status" value="1"/>
</dbReference>
<name>A0ABQ7DM44_BRACR</name>
<feature type="region of interest" description="Disordered" evidence="1">
    <location>
        <begin position="136"/>
        <end position="177"/>
    </location>
</feature>
<dbReference type="InterPro" id="IPR008974">
    <property type="entry name" value="TRAF-like"/>
</dbReference>
<dbReference type="CDD" id="cd00121">
    <property type="entry name" value="MATH"/>
    <property type="match status" value="1"/>
</dbReference>
<accession>A0ABQ7DM44</accession>
<dbReference type="InterPro" id="IPR045005">
    <property type="entry name" value="BPM1-6"/>
</dbReference>
<dbReference type="PANTHER" id="PTHR26379:SF293">
    <property type="entry name" value="BTB_POZ AND MATH DOMAIN-CONTAINING PROTEIN 3"/>
    <property type="match status" value="1"/>
</dbReference>
<protein>
    <recommendedName>
        <fullName evidence="2">MATH domain-containing protein</fullName>
    </recommendedName>
</protein>
<evidence type="ECO:0000313" key="3">
    <source>
        <dbReference type="EMBL" id="KAF3578401.1"/>
    </source>
</evidence>
<reference evidence="3 4" key="1">
    <citation type="journal article" date="2020" name="BMC Genomics">
        <title>Intraspecific diversification of the crop wild relative Brassica cretica Lam. using demographic model selection.</title>
        <authorList>
            <person name="Kioukis A."/>
            <person name="Michalopoulou V.A."/>
            <person name="Briers L."/>
            <person name="Pirintsos S."/>
            <person name="Studholme D.J."/>
            <person name="Pavlidis P."/>
            <person name="Sarris P.F."/>
        </authorList>
    </citation>
    <scope>NUCLEOTIDE SEQUENCE [LARGE SCALE GENOMIC DNA]</scope>
    <source>
        <strain evidence="4">cv. PFS-1207/04</strain>
    </source>
</reference>
<organism evidence="3 4">
    <name type="scientific">Brassica cretica</name>
    <name type="common">Mustard</name>
    <dbReference type="NCBI Taxonomy" id="69181"/>
    <lineage>
        <taxon>Eukaryota</taxon>
        <taxon>Viridiplantae</taxon>
        <taxon>Streptophyta</taxon>
        <taxon>Embryophyta</taxon>
        <taxon>Tracheophyta</taxon>
        <taxon>Spermatophyta</taxon>
        <taxon>Magnoliopsida</taxon>
        <taxon>eudicotyledons</taxon>
        <taxon>Gunneridae</taxon>
        <taxon>Pentapetalae</taxon>
        <taxon>rosids</taxon>
        <taxon>malvids</taxon>
        <taxon>Brassicales</taxon>
        <taxon>Brassicaceae</taxon>
        <taxon>Brassiceae</taxon>
        <taxon>Brassica</taxon>
    </lineage>
</organism>
<dbReference type="Proteomes" id="UP000266723">
    <property type="component" value="Unassembled WGS sequence"/>
</dbReference>
<feature type="domain" description="MATH" evidence="2">
    <location>
        <begin position="25"/>
        <end position="77"/>
    </location>
</feature>
<proteinExistence type="predicted"/>